<dbReference type="Gene3D" id="2.60.120.10">
    <property type="entry name" value="Jelly Rolls"/>
    <property type="match status" value="1"/>
</dbReference>
<dbReference type="SUPFAM" id="SSF46689">
    <property type="entry name" value="Homeodomain-like"/>
    <property type="match status" value="1"/>
</dbReference>
<keyword evidence="8" id="KW-1185">Reference proteome</keyword>
<protein>
    <submittedName>
        <fullName evidence="7">AraC family transcriptional regulator</fullName>
    </submittedName>
</protein>
<evidence type="ECO:0000256" key="5">
    <source>
        <dbReference type="ARBA" id="ARBA00023163"/>
    </source>
</evidence>
<dbReference type="AlphaFoldDB" id="A0A5B0VDY1"/>
<dbReference type="FunFam" id="1.10.10.60:FF:000132">
    <property type="entry name" value="AraC family transcriptional regulator"/>
    <property type="match status" value="1"/>
</dbReference>
<evidence type="ECO:0000256" key="4">
    <source>
        <dbReference type="ARBA" id="ARBA00023159"/>
    </source>
</evidence>
<name>A0A5B0VDY1_9GAMM</name>
<dbReference type="InterPro" id="IPR003313">
    <property type="entry name" value="AraC-bd"/>
</dbReference>
<dbReference type="CDD" id="cd06124">
    <property type="entry name" value="cupin_NimR-like_N"/>
    <property type="match status" value="1"/>
</dbReference>
<dbReference type="Gene3D" id="1.10.10.60">
    <property type="entry name" value="Homeodomain-like"/>
    <property type="match status" value="2"/>
</dbReference>
<dbReference type="InterPro" id="IPR009057">
    <property type="entry name" value="Homeodomain-like_sf"/>
</dbReference>
<evidence type="ECO:0000256" key="2">
    <source>
        <dbReference type="ARBA" id="ARBA00023015"/>
    </source>
</evidence>
<dbReference type="SMART" id="SM00342">
    <property type="entry name" value="HTH_ARAC"/>
    <property type="match status" value="1"/>
</dbReference>
<feature type="domain" description="HTH araC/xylS-type" evidence="6">
    <location>
        <begin position="150"/>
        <end position="247"/>
    </location>
</feature>
<dbReference type="PROSITE" id="PS01124">
    <property type="entry name" value="HTH_ARAC_FAMILY_2"/>
    <property type="match status" value="1"/>
</dbReference>
<dbReference type="GO" id="GO:0009893">
    <property type="term" value="P:positive regulation of metabolic process"/>
    <property type="evidence" value="ECO:0007669"/>
    <property type="project" value="UniProtKB-ARBA"/>
</dbReference>
<keyword evidence="1" id="KW-0678">Repressor</keyword>
<dbReference type="PROSITE" id="PS00041">
    <property type="entry name" value="HTH_ARAC_FAMILY_1"/>
    <property type="match status" value="1"/>
</dbReference>
<dbReference type="Proteomes" id="UP000323161">
    <property type="component" value="Unassembled WGS sequence"/>
</dbReference>
<dbReference type="SUPFAM" id="SSF51182">
    <property type="entry name" value="RmlC-like cupins"/>
    <property type="match status" value="1"/>
</dbReference>
<dbReference type="PANTHER" id="PTHR11019:SF159">
    <property type="entry name" value="TRANSCRIPTIONAL REGULATOR-RELATED"/>
    <property type="match status" value="1"/>
</dbReference>
<reference evidence="7 8" key="1">
    <citation type="submission" date="2019-08" db="EMBL/GenBank/DDBJ databases">
        <title>Marinobacter ZYF650 sp. nov., a marine bacterium isolated from seawater of the Mariana trench.</title>
        <authorList>
            <person name="Ahmad W."/>
        </authorList>
    </citation>
    <scope>NUCLEOTIDE SEQUENCE [LARGE SCALE GENOMIC DNA]</scope>
    <source>
        <strain evidence="7 8">ZYF650</strain>
    </source>
</reference>
<dbReference type="InterPro" id="IPR011051">
    <property type="entry name" value="RmlC_Cupin_sf"/>
</dbReference>
<dbReference type="InterPro" id="IPR018060">
    <property type="entry name" value="HTH_AraC"/>
</dbReference>
<keyword evidence="5" id="KW-0804">Transcription</keyword>
<evidence type="ECO:0000256" key="1">
    <source>
        <dbReference type="ARBA" id="ARBA00022491"/>
    </source>
</evidence>
<organism evidence="7 8">
    <name type="scientific">Marinobacter salinexigens</name>
    <dbReference type="NCBI Taxonomy" id="2919747"/>
    <lineage>
        <taxon>Bacteria</taxon>
        <taxon>Pseudomonadati</taxon>
        <taxon>Pseudomonadota</taxon>
        <taxon>Gammaproteobacteria</taxon>
        <taxon>Pseudomonadales</taxon>
        <taxon>Marinobacteraceae</taxon>
        <taxon>Marinobacter</taxon>
    </lineage>
</organism>
<dbReference type="EMBL" id="VTUU01000007">
    <property type="protein sequence ID" value="KAA1172453.1"/>
    <property type="molecule type" value="Genomic_DNA"/>
</dbReference>
<accession>A0A5B0VDY1</accession>
<dbReference type="PRINTS" id="PR00032">
    <property type="entry name" value="HTHARAC"/>
</dbReference>
<keyword evidence="4" id="KW-0010">Activator</keyword>
<sequence length="250" mass="28415">MPELPRRVFSRAESLKEPAITRWHDHPWIQLSYAIRGVMEVRTMGGRYLAPPHRAILIPAGLQHCVSSEAETEIRSLYIRSEEFPALAGTCQVLEIQPLAHELIRSFSTYAVDYDENGEEGRLVSVLIDQLLAAPNTNLHLPWPADDRLQTICRELNEHPDLPMALSDVAARMGVSEKTVTRLFKKETSLSFRSWRQRLRLLSSLPMLEKRERVTDIALACGYDSTSAFIYAFRSHFGVTPGTFLPAEER</sequence>
<evidence type="ECO:0000259" key="6">
    <source>
        <dbReference type="PROSITE" id="PS01124"/>
    </source>
</evidence>
<dbReference type="Pfam" id="PF12833">
    <property type="entry name" value="HTH_18"/>
    <property type="match status" value="1"/>
</dbReference>
<proteinExistence type="predicted"/>
<dbReference type="InterPro" id="IPR018062">
    <property type="entry name" value="HTH_AraC-typ_CS"/>
</dbReference>
<evidence type="ECO:0000313" key="7">
    <source>
        <dbReference type="EMBL" id="KAA1172453.1"/>
    </source>
</evidence>
<dbReference type="InterPro" id="IPR014710">
    <property type="entry name" value="RmlC-like_jellyroll"/>
</dbReference>
<evidence type="ECO:0000313" key="8">
    <source>
        <dbReference type="Proteomes" id="UP000323161"/>
    </source>
</evidence>
<gene>
    <name evidence="7" type="ORF">FWJ25_14240</name>
</gene>
<dbReference type="GO" id="GO:0003700">
    <property type="term" value="F:DNA-binding transcription factor activity"/>
    <property type="evidence" value="ECO:0007669"/>
    <property type="project" value="InterPro"/>
</dbReference>
<dbReference type="InterPro" id="IPR020449">
    <property type="entry name" value="Tscrpt_reg_AraC-type_HTH"/>
</dbReference>
<evidence type="ECO:0000256" key="3">
    <source>
        <dbReference type="ARBA" id="ARBA00023125"/>
    </source>
</evidence>
<dbReference type="Pfam" id="PF02311">
    <property type="entry name" value="AraC_binding"/>
    <property type="match status" value="1"/>
</dbReference>
<comment type="caution">
    <text evidence="7">The sequence shown here is derived from an EMBL/GenBank/DDBJ whole genome shotgun (WGS) entry which is preliminary data.</text>
</comment>
<dbReference type="PANTHER" id="PTHR11019">
    <property type="entry name" value="HTH-TYPE TRANSCRIPTIONAL REGULATOR NIMR"/>
    <property type="match status" value="1"/>
</dbReference>
<keyword evidence="3" id="KW-0238">DNA-binding</keyword>
<dbReference type="GO" id="GO:0043565">
    <property type="term" value="F:sequence-specific DNA binding"/>
    <property type="evidence" value="ECO:0007669"/>
    <property type="project" value="InterPro"/>
</dbReference>
<keyword evidence="2" id="KW-0805">Transcription regulation</keyword>